<organism evidence="1 2">
    <name type="scientific">Tribonema minus</name>
    <dbReference type="NCBI Taxonomy" id="303371"/>
    <lineage>
        <taxon>Eukaryota</taxon>
        <taxon>Sar</taxon>
        <taxon>Stramenopiles</taxon>
        <taxon>Ochrophyta</taxon>
        <taxon>PX clade</taxon>
        <taxon>Xanthophyceae</taxon>
        <taxon>Tribonematales</taxon>
        <taxon>Tribonemataceae</taxon>
        <taxon>Tribonema</taxon>
    </lineage>
</organism>
<comment type="caution">
    <text evidence="1">The sequence shown here is derived from an EMBL/GenBank/DDBJ whole genome shotgun (WGS) entry which is preliminary data.</text>
</comment>
<dbReference type="EMBL" id="JAFCMP010000021">
    <property type="protein sequence ID" value="KAG5191360.1"/>
    <property type="molecule type" value="Genomic_DNA"/>
</dbReference>
<dbReference type="Proteomes" id="UP000664859">
    <property type="component" value="Unassembled WGS sequence"/>
</dbReference>
<evidence type="ECO:0000313" key="2">
    <source>
        <dbReference type="Proteomes" id="UP000664859"/>
    </source>
</evidence>
<keyword evidence="2" id="KW-1185">Reference proteome</keyword>
<gene>
    <name evidence="1" type="ORF">JKP88DRAFT_251692</name>
</gene>
<evidence type="ECO:0000313" key="1">
    <source>
        <dbReference type="EMBL" id="KAG5191360.1"/>
    </source>
</evidence>
<dbReference type="AlphaFoldDB" id="A0A835ZHF4"/>
<accession>A0A835ZHF4</accession>
<name>A0A835ZHF4_9STRA</name>
<proteinExistence type="predicted"/>
<sequence>MAADTPADSDFLVMPLGLCMIMAAATKWSSRTTPSRPAYPQITPSYILHTQRRRHAQSHEESSWNPVPGTVLALLLGFYVLAWPRIGHDCQAFVNSTGLACLRNFCSPLGTEHTGRIMTPTVPSCKDTFEQATMTAISDIFNSMARAARTLSTTAGDGLDEAAEEFQIARRHLRAGDDDSYFRHIQQHGARGQDAVNYCRRRSR</sequence>
<reference evidence="1" key="1">
    <citation type="submission" date="2021-02" db="EMBL/GenBank/DDBJ databases">
        <title>First Annotated Genome of the Yellow-green Alga Tribonema minus.</title>
        <authorList>
            <person name="Mahan K.M."/>
        </authorList>
    </citation>
    <scope>NUCLEOTIDE SEQUENCE</scope>
    <source>
        <strain evidence="1">UTEX B ZZ1240</strain>
    </source>
</reference>
<protein>
    <submittedName>
        <fullName evidence="1">Uncharacterized protein</fullName>
    </submittedName>
</protein>